<evidence type="ECO:0000259" key="10">
    <source>
        <dbReference type="PROSITE" id="PS50262"/>
    </source>
</evidence>
<dbReference type="PRINTS" id="PR00237">
    <property type="entry name" value="GPCRRHODOPSN"/>
</dbReference>
<evidence type="ECO:0000256" key="7">
    <source>
        <dbReference type="ARBA" id="ARBA00023224"/>
    </source>
</evidence>
<keyword evidence="6" id="KW-0675">Receptor</keyword>
<evidence type="ECO:0000256" key="9">
    <source>
        <dbReference type="SAM" id="Phobius"/>
    </source>
</evidence>
<keyword evidence="12" id="KW-1185">Reference proteome</keyword>
<comment type="caution">
    <text evidence="11">The sequence shown here is derived from an EMBL/GenBank/DDBJ whole genome shotgun (WGS) entry which is preliminary data.</text>
</comment>
<protein>
    <recommendedName>
        <fullName evidence="10">G-protein coupled receptors family 1 profile domain-containing protein</fullName>
    </recommendedName>
</protein>
<dbReference type="GO" id="GO:0004982">
    <property type="term" value="F:N-formyl peptide receptor activity"/>
    <property type="evidence" value="ECO:0007669"/>
    <property type="project" value="TreeGrafter"/>
</dbReference>
<comment type="similarity">
    <text evidence="8">Belongs to the chemokine-like receptor (CMKLR) family.</text>
</comment>
<proteinExistence type="inferred from homology"/>
<dbReference type="OrthoDB" id="6117944at2759"/>
<dbReference type="Proteomes" id="UP000770717">
    <property type="component" value="Unassembled WGS sequence"/>
</dbReference>
<accession>A0A8J6EES7</accession>
<dbReference type="GO" id="GO:0007204">
    <property type="term" value="P:positive regulation of cytosolic calcium ion concentration"/>
    <property type="evidence" value="ECO:0007669"/>
    <property type="project" value="TreeGrafter"/>
</dbReference>
<dbReference type="InterPro" id="IPR000276">
    <property type="entry name" value="GPCR_Rhodpsn"/>
</dbReference>
<gene>
    <name evidence="11" type="ORF">GDO78_014237</name>
</gene>
<reference evidence="11" key="1">
    <citation type="thesis" date="2020" institute="ProQuest LLC" country="789 East Eisenhower Parkway, Ann Arbor, MI, USA">
        <title>Comparative Genomics and Chromosome Evolution.</title>
        <authorList>
            <person name="Mudd A.B."/>
        </authorList>
    </citation>
    <scope>NUCLEOTIDE SEQUENCE</scope>
    <source>
        <strain evidence="11">HN-11 Male</strain>
        <tissue evidence="11">Kidney and liver</tissue>
    </source>
</reference>
<dbReference type="Gene3D" id="1.20.1070.10">
    <property type="entry name" value="Rhodopsin 7-helix transmembrane proteins"/>
    <property type="match status" value="2"/>
</dbReference>
<dbReference type="GO" id="GO:0006954">
    <property type="term" value="P:inflammatory response"/>
    <property type="evidence" value="ECO:0007669"/>
    <property type="project" value="TreeGrafter"/>
</dbReference>
<sequence>MEVHNITGNLYNYTDYFYYDDFINIWTESFFSIYWFLQILSIICYSITTVLGLAGNALVIWISGFKMKTVSSVWFLNLAIVDFISCICLVFRVIQRILELHSIYIFLMCTISYTALLANMTLRRRQSPRTFMIIVAILISFFVCWFPYHAWSLISLTNIYSWKTDLIISEISTILACFNCAINPILYVFLGKDFKNNFVKSIPKRVEIILSDPGDFIDGSYENDTNNRTKALDTSV</sequence>
<keyword evidence="5 9" id="KW-0472">Membrane</keyword>
<keyword evidence="3 9" id="KW-1133">Transmembrane helix</keyword>
<evidence type="ECO:0000256" key="4">
    <source>
        <dbReference type="ARBA" id="ARBA00023040"/>
    </source>
</evidence>
<dbReference type="EMBL" id="WNTK01001177">
    <property type="protein sequence ID" value="KAG9467817.1"/>
    <property type="molecule type" value="Genomic_DNA"/>
</dbReference>
<dbReference type="PANTHER" id="PTHR24225:SF73">
    <property type="entry name" value="C3A ANAPHYLATOXIN CHEMOTACTIC RECEPTOR-LIKE"/>
    <property type="match status" value="1"/>
</dbReference>
<dbReference type="InterPro" id="IPR017452">
    <property type="entry name" value="GPCR_Rhodpsn_7TM"/>
</dbReference>
<feature type="transmembrane region" description="Helical" evidence="9">
    <location>
        <begin position="74"/>
        <end position="94"/>
    </location>
</feature>
<evidence type="ECO:0000256" key="1">
    <source>
        <dbReference type="ARBA" id="ARBA00004141"/>
    </source>
</evidence>
<feature type="transmembrane region" description="Helical" evidence="9">
    <location>
        <begin position="33"/>
        <end position="62"/>
    </location>
</feature>
<feature type="transmembrane region" description="Helical" evidence="9">
    <location>
        <begin position="100"/>
        <end position="118"/>
    </location>
</feature>
<dbReference type="GO" id="GO:0005886">
    <property type="term" value="C:plasma membrane"/>
    <property type="evidence" value="ECO:0007669"/>
    <property type="project" value="TreeGrafter"/>
</dbReference>
<dbReference type="PANTHER" id="PTHR24225">
    <property type="entry name" value="CHEMOTACTIC RECEPTOR"/>
    <property type="match status" value="1"/>
</dbReference>
<keyword evidence="4" id="KW-0297">G-protein coupled receptor</keyword>
<evidence type="ECO:0000256" key="5">
    <source>
        <dbReference type="ARBA" id="ARBA00023136"/>
    </source>
</evidence>
<name>A0A8J6EES7_ELECQ</name>
<evidence type="ECO:0000313" key="11">
    <source>
        <dbReference type="EMBL" id="KAG9467817.1"/>
    </source>
</evidence>
<organism evidence="11 12">
    <name type="scientific">Eleutherodactylus coqui</name>
    <name type="common">Puerto Rican coqui</name>
    <dbReference type="NCBI Taxonomy" id="57060"/>
    <lineage>
        <taxon>Eukaryota</taxon>
        <taxon>Metazoa</taxon>
        <taxon>Chordata</taxon>
        <taxon>Craniata</taxon>
        <taxon>Vertebrata</taxon>
        <taxon>Euteleostomi</taxon>
        <taxon>Amphibia</taxon>
        <taxon>Batrachia</taxon>
        <taxon>Anura</taxon>
        <taxon>Neobatrachia</taxon>
        <taxon>Hyloidea</taxon>
        <taxon>Eleutherodactylidae</taxon>
        <taxon>Eleutherodactylinae</taxon>
        <taxon>Eleutherodactylus</taxon>
        <taxon>Eleutherodactylus</taxon>
    </lineage>
</organism>
<evidence type="ECO:0000256" key="2">
    <source>
        <dbReference type="ARBA" id="ARBA00022692"/>
    </source>
</evidence>
<keyword evidence="2 9" id="KW-0812">Transmembrane</keyword>
<dbReference type="InterPro" id="IPR000826">
    <property type="entry name" value="Formyl_rcpt-rel"/>
</dbReference>
<dbReference type="GO" id="GO:0007200">
    <property type="term" value="P:phospholipase C-activating G protein-coupled receptor signaling pathway"/>
    <property type="evidence" value="ECO:0007669"/>
    <property type="project" value="TreeGrafter"/>
</dbReference>
<evidence type="ECO:0000313" key="12">
    <source>
        <dbReference type="Proteomes" id="UP000770717"/>
    </source>
</evidence>
<dbReference type="GO" id="GO:0004875">
    <property type="term" value="F:complement receptor activity"/>
    <property type="evidence" value="ECO:0007669"/>
    <property type="project" value="TreeGrafter"/>
</dbReference>
<dbReference type="SUPFAM" id="SSF81321">
    <property type="entry name" value="Family A G protein-coupled receptor-like"/>
    <property type="match status" value="1"/>
</dbReference>
<evidence type="ECO:0000256" key="6">
    <source>
        <dbReference type="ARBA" id="ARBA00023170"/>
    </source>
</evidence>
<feature type="transmembrane region" description="Helical" evidence="9">
    <location>
        <begin position="130"/>
        <end position="151"/>
    </location>
</feature>
<dbReference type="PROSITE" id="PS50262">
    <property type="entry name" value="G_PROTEIN_RECEP_F1_2"/>
    <property type="match status" value="1"/>
</dbReference>
<dbReference type="AlphaFoldDB" id="A0A8J6EES7"/>
<keyword evidence="7" id="KW-0807">Transducer</keyword>
<feature type="domain" description="G-protein coupled receptors family 1 profile" evidence="10">
    <location>
        <begin position="44"/>
        <end position="187"/>
    </location>
</feature>
<evidence type="ECO:0000256" key="8">
    <source>
        <dbReference type="ARBA" id="ARBA00025736"/>
    </source>
</evidence>
<comment type="subcellular location">
    <subcellularLocation>
        <location evidence="1">Membrane</location>
        <topology evidence="1">Multi-pass membrane protein</topology>
    </subcellularLocation>
</comment>
<feature type="transmembrane region" description="Helical" evidence="9">
    <location>
        <begin position="171"/>
        <end position="190"/>
    </location>
</feature>
<evidence type="ECO:0000256" key="3">
    <source>
        <dbReference type="ARBA" id="ARBA00022989"/>
    </source>
</evidence>
<dbReference type="Pfam" id="PF00001">
    <property type="entry name" value="7tm_1"/>
    <property type="match status" value="1"/>
</dbReference>